<keyword evidence="1" id="KW-1133">Transmembrane helix</keyword>
<name>A0A0F9GLJ7_9ZZZZ</name>
<reference evidence="2" key="1">
    <citation type="journal article" date="2015" name="Nature">
        <title>Complex archaea that bridge the gap between prokaryotes and eukaryotes.</title>
        <authorList>
            <person name="Spang A."/>
            <person name="Saw J.H."/>
            <person name="Jorgensen S.L."/>
            <person name="Zaremba-Niedzwiedzka K."/>
            <person name="Martijn J."/>
            <person name="Lind A.E."/>
            <person name="van Eijk R."/>
            <person name="Schleper C."/>
            <person name="Guy L."/>
            <person name="Ettema T.J."/>
        </authorList>
    </citation>
    <scope>NUCLEOTIDE SEQUENCE</scope>
</reference>
<accession>A0A0F9GLJ7</accession>
<keyword evidence="1" id="KW-0812">Transmembrane</keyword>
<sequence length="30" mass="3404">MNNVTRFYFLWGGVFALMVAARVVSTWGLP</sequence>
<keyword evidence="1" id="KW-0472">Membrane</keyword>
<feature type="transmembrane region" description="Helical" evidence="1">
    <location>
        <begin position="7"/>
        <end position="29"/>
    </location>
</feature>
<evidence type="ECO:0000313" key="2">
    <source>
        <dbReference type="EMBL" id="KKL70265.1"/>
    </source>
</evidence>
<proteinExistence type="predicted"/>
<organism evidence="2">
    <name type="scientific">marine sediment metagenome</name>
    <dbReference type="NCBI Taxonomy" id="412755"/>
    <lineage>
        <taxon>unclassified sequences</taxon>
        <taxon>metagenomes</taxon>
        <taxon>ecological metagenomes</taxon>
    </lineage>
</organism>
<dbReference type="EMBL" id="LAZR01025950">
    <property type="protein sequence ID" value="KKL70265.1"/>
    <property type="molecule type" value="Genomic_DNA"/>
</dbReference>
<comment type="caution">
    <text evidence="2">The sequence shown here is derived from an EMBL/GenBank/DDBJ whole genome shotgun (WGS) entry which is preliminary data.</text>
</comment>
<evidence type="ECO:0000256" key="1">
    <source>
        <dbReference type="SAM" id="Phobius"/>
    </source>
</evidence>
<dbReference type="AlphaFoldDB" id="A0A0F9GLJ7"/>
<protein>
    <submittedName>
        <fullName evidence="2">Uncharacterized protein</fullName>
    </submittedName>
</protein>
<gene>
    <name evidence="2" type="ORF">LCGC14_2106680</name>
</gene>